<evidence type="ECO:0000313" key="6">
    <source>
        <dbReference type="EMBL" id="MBD3142041.1"/>
    </source>
</evidence>
<dbReference type="SUPFAM" id="SSF50891">
    <property type="entry name" value="Cyclophilin-like"/>
    <property type="match status" value="1"/>
</dbReference>
<name>A0ABR8KTG3_9ACTN</name>
<keyword evidence="7" id="KW-1185">Reference proteome</keyword>
<evidence type="ECO:0000256" key="4">
    <source>
        <dbReference type="SAM" id="MobiDB-lite"/>
    </source>
</evidence>
<accession>A0ABR8KTG3</accession>
<feature type="domain" description="Carboxyltransferase" evidence="5">
    <location>
        <begin position="67"/>
        <end position="256"/>
    </location>
</feature>
<evidence type="ECO:0000259" key="5">
    <source>
        <dbReference type="SMART" id="SM00796"/>
    </source>
</evidence>
<protein>
    <submittedName>
        <fullName evidence="6">Allophanate hydrolase subunit 1</fullName>
    </submittedName>
</protein>
<dbReference type="PANTHER" id="PTHR34698">
    <property type="entry name" value="5-OXOPROLINASE SUBUNIT B"/>
    <property type="match status" value="1"/>
</dbReference>
<dbReference type="SMART" id="SM00796">
    <property type="entry name" value="AHS1"/>
    <property type="match status" value="1"/>
</dbReference>
<dbReference type="SUPFAM" id="SSF160467">
    <property type="entry name" value="PH0987 N-terminal domain-like"/>
    <property type="match status" value="1"/>
</dbReference>
<keyword evidence="2 6" id="KW-0378">Hydrolase</keyword>
<keyword evidence="1" id="KW-0547">Nucleotide-binding</keyword>
<organism evidence="6 7">
    <name type="scientific">Microbispora bryophytorum subsp. camponoti</name>
    <dbReference type="NCBI Taxonomy" id="1677852"/>
    <lineage>
        <taxon>Bacteria</taxon>
        <taxon>Bacillati</taxon>
        <taxon>Actinomycetota</taxon>
        <taxon>Actinomycetes</taxon>
        <taxon>Streptosporangiales</taxon>
        <taxon>Streptosporangiaceae</taxon>
        <taxon>Microbispora</taxon>
    </lineage>
</organism>
<keyword evidence="3" id="KW-0067">ATP-binding</keyword>
<dbReference type="PANTHER" id="PTHR34698:SF2">
    <property type="entry name" value="5-OXOPROLINASE SUBUNIT B"/>
    <property type="match status" value="1"/>
</dbReference>
<reference evidence="6 7" key="1">
    <citation type="submission" date="2020-09" db="EMBL/GenBank/DDBJ databases">
        <title>Actinomycete isolated from the Camponotus japonicus Mayr.</title>
        <authorList>
            <person name="Gong X."/>
        </authorList>
    </citation>
    <scope>NUCLEOTIDE SEQUENCE [LARGE SCALE GENOMIC DNA]</scope>
    <source>
        <strain evidence="6 7">2C-HV3</strain>
    </source>
</reference>
<dbReference type="Proteomes" id="UP000653231">
    <property type="component" value="Unassembled WGS sequence"/>
</dbReference>
<evidence type="ECO:0000256" key="3">
    <source>
        <dbReference type="ARBA" id="ARBA00022840"/>
    </source>
</evidence>
<dbReference type="GO" id="GO:0016787">
    <property type="term" value="F:hydrolase activity"/>
    <property type="evidence" value="ECO:0007669"/>
    <property type="project" value="UniProtKB-KW"/>
</dbReference>
<dbReference type="Gene3D" id="3.30.1360.40">
    <property type="match status" value="1"/>
</dbReference>
<dbReference type="EMBL" id="JACXRZ010000002">
    <property type="protein sequence ID" value="MBD3142041.1"/>
    <property type="molecule type" value="Genomic_DNA"/>
</dbReference>
<evidence type="ECO:0000313" key="7">
    <source>
        <dbReference type="Proteomes" id="UP000653231"/>
    </source>
</evidence>
<dbReference type="Gene3D" id="2.40.100.10">
    <property type="entry name" value="Cyclophilin-like"/>
    <property type="match status" value="1"/>
</dbReference>
<dbReference type="InterPro" id="IPR029000">
    <property type="entry name" value="Cyclophilin-like_dom_sf"/>
</dbReference>
<feature type="region of interest" description="Disordered" evidence="4">
    <location>
        <begin position="15"/>
        <end position="59"/>
    </location>
</feature>
<dbReference type="InterPro" id="IPR010016">
    <property type="entry name" value="PxpB"/>
</dbReference>
<dbReference type="Pfam" id="PF02682">
    <property type="entry name" value="CT_C_D"/>
    <property type="match status" value="1"/>
</dbReference>
<dbReference type="InterPro" id="IPR003833">
    <property type="entry name" value="CT_C_D"/>
</dbReference>
<evidence type="ECO:0000256" key="1">
    <source>
        <dbReference type="ARBA" id="ARBA00022741"/>
    </source>
</evidence>
<comment type="caution">
    <text evidence="6">The sequence shown here is derived from an EMBL/GenBank/DDBJ whole genome shotgun (WGS) entry which is preliminary data.</text>
</comment>
<feature type="compositionally biased region" description="Basic residues" evidence="4">
    <location>
        <begin position="33"/>
        <end position="50"/>
    </location>
</feature>
<proteinExistence type="predicted"/>
<sequence length="268" mass="28610">MNRRTILWIPGEVSEGVSREPTPRHPDGLIGRRGGRGRAGPRLRPARAPHRPGAFRGGVRGGEGVNARLHRCGEHAVLVELDRLEEVVALYDALAAGPPRGVVDIVPAARTLLVRFEPPARHAEVESAVLAVRPAGGRRTTTEEVVIPVEYDGDDLADVARLTGLTEREVVAAHTGTPWTVAFCGFAPGFGYLIGGDSRLAVPRRPESRVRVPPGAVGLAGEFSGVYPRESPGGWQLIGRTGTVVWDTAADPPALLRPGIRVRFAEAL</sequence>
<gene>
    <name evidence="6" type="ORF">IEQ31_02405</name>
</gene>
<feature type="compositionally biased region" description="Basic and acidic residues" evidence="4">
    <location>
        <begin position="17"/>
        <end position="27"/>
    </location>
</feature>
<evidence type="ECO:0000256" key="2">
    <source>
        <dbReference type="ARBA" id="ARBA00022801"/>
    </source>
</evidence>